<dbReference type="Gene3D" id="1.10.10.60">
    <property type="entry name" value="Homeodomain-like"/>
    <property type="match status" value="1"/>
</dbReference>
<dbReference type="Pfam" id="PF11427">
    <property type="entry name" value="HTH_Tnp_Tc3_1"/>
    <property type="match status" value="1"/>
</dbReference>
<comment type="caution">
    <text evidence="3">The sequence shown here is derived from an EMBL/GenBank/DDBJ whole genome shotgun (WGS) entry which is preliminary data.</text>
</comment>
<dbReference type="PANTHER" id="PTHR23022">
    <property type="entry name" value="TRANSPOSABLE ELEMENT-RELATED"/>
    <property type="match status" value="1"/>
</dbReference>
<evidence type="ECO:0000313" key="4">
    <source>
        <dbReference type="Proteomes" id="UP000237271"/>
    </source>
</evidence>
<feature type="domain" description="Tc1-like transposase DDE" evidence="2">
    <location>
        <begin position="139"/>
        <end position="280"/>
    </location>
</feature>
<dbReference type="Gene3D" id="3.30.420.10">
    <property type="entry name" value="Ribonuclease H-like superfamily/Ribonuclease H"/>
    <property type="match status" value="1"/>
</dbReference>
<dbReference type="InterPro" id="IPR052338">
    <property type="entry name" value="Transposase_5"/>
</dbReference>
<evidence type="ECO:0000313" key="3">
    <source>
        <dbReference type="EMBL" id="POM59917.1"/>
    </source>
</evidence>
<evidence type="ECO:0000259" key="2">
    <source>
        <dbReference type="Pfam" id="PF13358"/>
    </source>
</evidence>
<dbReference type="PANTHER" id="PTHR23022:SF129">
    <property type="entry name" value="TRANSPOSABLE ELEMENT TC3 TRANSPOSASE"/>
    <property type="match status" value="1"/>
</dbReference>
<gene>
    <name evidence="3" type="ORF">PHPALM_31286</name>
</gene>
<sequence length="333" mass="38419">MPAWLNDQERGCIQGLREGGISIRAISRKVKRSREAVERALATPCRERRRPGLKPIISERLARLLLLKATSGDYTDAQLKIECKCQCSARTIRRLFFGVDWLVYTKIENTLAFTAKHKSHRLDWAKIMVITPQKEREKIIFSDEDGPNGMRNYWYDVRRPVRTTVRRQNGGGSVMIWGAFSAKGKSKLALLVGRQASEQYIYTVSEFLLPFAHLNYGVDFVYQQDNASIHTSKETMEIFKEQEVSVLDWPARSLDLDPIENLWELLARKVYPNGRQYATVAKLTDAILAPWNWVTVTISDCGEMRSVDIFRREFARFHINGKPSVFQTLQHHL</sequence>
<organism evidence="3 4">
    <name type="scientific">Phytophthora palmivora</name>
    <dbReference type="NCBI Taxonomy" id="4796"/>
    <lineage>
        <taxon>Eukaryota</taxon>
        <taxon>Sar</taxon>
        <taxon>Stramenopiles</taxon>
        <taxon>Oomycota</taxon>
        <taxon>Peronosporomycetes</taxon>
        <taxon>Peronosporales</taxon>
        <taxon>Peronosporaceae</taxon>
        <taxon>Phytophthora</taxon>
    </lineage>
</organism>
<dbReference type="EMBL" id="NCKW01016984">
    <property type="protein sequence ID" value="POM59917.1"/>
    <property type="molecule type" value="Genomic_DNA"/>
</dbReference>
<dbReference type="Proteomes" id="UP000237271">
    <property type="component" value="Unassembled WGS sequence"/>
</dbReference>
<keyword evidence="4" id="KW-1185">Reference proteome</keyword>
<dbReference type="OrthoDB" id="114024at2759"/>
<dbReference type="Pfam" id="PF13358">
    <property type="entry name" value="DDE_3"/>
    <property type="match status" value="1"/>
</dbReference>
<dbReference type="InterPro" id="IPR038717">
    <property type="entry name" value="Tc1-like_DDE_dom"/>
</dbReference>
<dbReference type="GO" id="GO:0003677">
    <property type="term" value="F:DNA binding"/>
    <property type="evidence" value="ECO:0007669"/>
    <property type="project" value="InterPro"/>
</dbReference>
<dbReference type="AlphaFoldDB" id="A0A2P4X2Z3"/>
<proteinExistence type="predicted"/>
<reference evidence="3 4" key="1">
    <citation type="journal article" date="2017" name="Genome Biol. Evol.">
        <title>Phytophthora megakarya and P. palmivora, closely related causal agents of cacao black pod rot, underwent increases in genome sizes and gene numbers by different mechanisms.</title>
        <authorList>
            <person name="Ali S.S."/>
            <person name="Shao J."/>
            <person name="Lary D.J."/>
            <person name="Kronmiller B."/>
            <person name="Shen D."/>
            <person name="Strem M.D."/>
            <person name="Amoako-Attah I."/>
            <person name="Akrofi A.Y."/>
            <person name="Begoude B.A."/>
            <person name="Ten Hoopen G.M."/>
            <person name="Coulibaly K."/>
            <person name="Kebe B.I."/>
            <person name="Melnick R.L."/>
            <person name="Guiltinan M.J."/>
            <person name="Tyler B.M."/>
            <person name="Meinhardt L.W."/>
            <person name="Bailey B.A."/>
        </authorList>
    </citation>
    <scope>NUCLEOTIDE SEQUENCE [LARGE SCALE GENOMIC DNA]</scope>
    <source>
        <strain evidence="4">sbr112.9</strain>
    </source>
</reference>
<evidence type="ECO:0000259" key="1">
    <source>
        <dbReference type="Pfam" id="PF11427"/>
    </source>
</evidence>
<protein>
    <submittedName>
        <fullName evidence="3">Retroelement</fullName>
    </submittedName>
</protein>
<feature type="domain" description="Tc3 transposase DNA binding" evidence="1">
    <location>
        <begin position="5"/>
        <end position="44"/>
    </location>
</feature>
<accession>A0A2P4X2Z3</accession>
<name>A0A2P4X2Z3_9STRA</name>
<dbReference type="InterPro" id="IPR025898">
    <property type="entry name" value="Tc3_transposase_DNA-bd_dom"/>
</dbReference>
<dbReference type="InterPro" id="IPR036397">
    <property type="entry name" value="RNaseH_sf"/>
</dbReference>